<feature type="domain" description="GmrSD restriction endonucleases N-terminal" evidence="1">
    <location>
        <begin position="11"/>
        <end position="263"/>
    </location>
</feature>
<dbReference type="RefSeq" id="WP_268943973.1">
    <property type="nucleotide sequence ID" value="NZ_JAPTYD010000055.1"/>
</dbReference>
<keyword evidence="3" id="KW-1185">Reference proteome</keyword>
<dbReference type="InterPro" id="IPR004919">
    <property type="entry name" value="GmrSD_N"/>
</dbReference>
<gene>
    <name evidence="2" type="ORF">OU682_19965</name>
</gene>
<protein>
    <submittedName>
        <fullName evidence="2">DUF262 domain-containing protein</fullName>
    </submittedName>
</protein>
<dbReference type="PANTHER" id="PTHR37292:SF2">
    <property type="entry name" value="DUF262 DOMAIN-CONTAINING PROTEIN"/>
    <property type="match status" value="1"/>
</dbReference>
<accession>A0ABT4J9R7</accession>
<dbReference type="PANTHER" id="PTHR37292">
    <property type="entry name" value="VNG6097C"/>
    <property type="match status" value="1"/>
</dbReference>
<evidence type="ECO:0000313" key="2">
    <source>
        <dbReference type="EMBL" id="MCZ0963876.1"/>
    </source>
</evidence>
<sequence>MSYSSRTIGAVIDDVNRSYFLPAIQRPFVWSSSQVVALFDSLLKGYPISSFMFWAVDENTKAELRCYKFIEQFRPDEMNEPTSAEGRQVTLVLDGQQRLTSLLIGLRGAFSEKVKGARYGNAAAWSSKTLFLDLLKDPDPRVADEDDTSEFGITYGLAFHERRPADSHRHHWFKVGSMLDYATGDRLEALITKVRSELHPGVSDWERSLAEDTLRRLHQVIWQDEGINFFTETNQSVDRVLDIFVRANDGGTKLSKADLLMSMITSKWSNSSAREEINGFVAYINKGLGAPNRLTRDLVLKASLVVCDYDVVYNVRNFTTEAIAEIERNWDRIKQAIENTFRLLNRHGLTGDNLGSLNAVLPLIYYIYKTPGFDFRGSTEFERVNAAEMHYWLLNSLLVSTFVGASDQAIQTARTTIREHLQVARDFPKQKLFDAMAKGGRLSEVDERTIEELLEMQYGKSRTFVALSLLYHGVDWSGSTWHVDHIIPQVDANKNILRGRNLPEHQIQDILSSANRLGNLQLLRSDENIEKGALPFRSWITGRRRDFHDQHMIPNRLDLCDAISLPEFVREREKLMRARILELLGKKPA</sequence>
<organism evidence="2 3">
    <name type="scientific">Paracoccus benzoatiresistens</name>
    <dbReference type="NCBI Taxonomy" id="2997341"/>
    <lineage>
        <taxon>Bacteria</taxon>
        <taxon>Pseudomonadati</taxon>
        <taxon>Pseudomonadota</taxon>
        <taxon>Alphaproteobacteria</taxon>
        <taxon>Rhodobacterales</taxon>
        <taxon>Paracoccaceae</taxon>
        <taxon>Paracoccus</taxon>
    </lineage>
</organism>
<name>A0ABT4J9R7_9RHOB</name>
<dbReference type="EMBL" id="JAPTYD010000055">
    <property type="protein sequence ID" value="MCZ0963876.1"/>
    <property type="molecule type" value="Genomic_DNA"/>
</dbReference>
<dbReference type="Pfam" id="PF03235">
    <property type="entry name" value="GmrSD_N"/>
    <property type="match status" value="1"/>
</dbReference>
<proteinExistence type="predicted"/>
<evidence type="ECO:0000313" key="3">
    <source>
        <dbReference type="Proteomes" id="UP001149822"/>
    </source>
</evidence>
<reference evidence="2" key="1">
    <citation type="submission" date="2022-12" db="EMBL/GenBank/DDBJ databases">
        <title>Paracoccus sp. EF6 isolated from a lake water.</title>
        <authorList>
            <person name="Liu H."/>
        </authorList>
    </citation>
    <scope>NUCLEOTIDE SEQUENCE</scope>
    <source>
        <strain evidence="2">EF6</strain>
    </source>
</reference>
<evidence type="ECO:0000259" key="1">
    <source>
        <dbReference type="Pfam" id="PF03235"/>
    </source>
</evidence>
<comment type="caution">
    <text evidence="2">The sequence shown here is derived from an EMBL/GenBank/DDBJ whole genome shotgun (WGS) entry which is preliminary data.</text>
</comment>
<dbReference type="Proteomes" id="UP001149822">
    <property type="component" value="Unassembled WGS sequence"/>
</dbReference>